<dbReference type="AlphaFoldDB" id="A0AA39L3E2"/>
<evidence type="ECO:0000256" key="2">
    <source>
        <dbReference type="SAM" id="Phobius"/>
    </source>
</evidence>
<keyword evidence="4" id="KW-1185">Reference proteome</keyword>
<evidence type="ECO:0000313" key="4">
    <source>
        <dbReference type="Proteomes" id="UP001175261"/>
    </source>
</evidence>
<evidence type="ECO:0000313" key="3">
    <source>
        <dbReference type="EMBL" id="KAK0382951.1"/>
    </source>
</evidence>
<sequence length="331" mass="37344">MTENPPSPSIEGQAPMVVPLPQPEPGKVQTERQIKPTRPAIVLFRICLALFRVYTIFFILRGLMRVGHAGLNVLTQPITVHLDADVNTHPGLTYLPIDPHADTFCPLGFDCQFNHSLFWSTNNLAIAPVEIKQQLEQIQLGYLDDQLLELAALHHDDIEKATRELADIVTAYEEGHGLNSPADNTTRNERQDIRDAKDHFITALIAFTGTLRYHGPVIQQNLCSLRTTRRALLELIEDSELLTEARGGSWTSYIFADDTRANLLLLHSKVDALLSWTMNEQDIWVKVCDRVHAVLAWQEKGMAGLKKLDKGTKREMKELFDLLEEVQKLVG</sequence>
<accession>A0AA39L3E2</accession>
<keyword evidence="2" id="KW-0812">Transmembrane</keyword>
<protein>
    <submittedName>
        <fullName evidence="3">Uncharacterized protein</fullName>
    </submittedName>
</protein>
<keyword evidence="2" id="KW-1133">Transmembrane helix</keyword>
<feature type="region of interest" description="Disordered" evidence="1">
    <location>
        <begin position="1"/>
        <end position="32"/>
    </location>
</feature>
<dbReference type="Proteomes" id="UP001175261">
    <property type="component" value="Unassembled WGS sequence"/>
</dbReference>
<organism evidence="3 4">
    <name type="scientific">Sarocladium strictum</name>
    <name type="common">Black bundle disease fungus</name>
    <name type="synonym">Acremonium strictum</name>
    <dbReference type="NCBI Taxonomy" id="5046"/>
    <lineage>
        <taxon>Eukaryota</taxon>
        <taxon>Fungi</taxon>
        <taxon>Dikarya</taxon>
        <taxon>Ascomycota</taxon>
        <taxon>Pezizomycotina</taxon>
        <taxon>Sordariomycetes</taxon>
        <taxon>Hypocreomycetidae</taxon>
        <taxon>Hypocreales</taxon>
        <taxon>Sarocladiaceae</taxon>
        <taxon>Sarocladium</taxon>
    </lineage>
</organism>
<reference evidence="3" key="1">
    <citation type="submission" date="2022-10" db="EMBL/GenBank/DDBJ databases">
        <title>Determination and structural analysis of whole genome sequence of Sarocladium strictum F4-1.</title>
        <authorList>
            <person name="Hu L."/>
            <person name="Jiang Y."/>
        </authorList>
    </citation>
    <scope>NUCLEOTIDE SEQUENCE</scope>
    <source>
        <strain evidence="3">F4-1</strain>
    </source>
</reference>
<dbReference type="EMBL" id="JAPDFR010000009">
    <property type="protein sequence ID" value="KAK0382951.1"/>
    <property type="molecule type" value="Genomic_DNA"/>
</dbReference>
<proteinExistence type="predicted"/>
<comment type="caution">
    <text evidence="3">The sequence shown here is derived from an EMBL/GenBank/DDBJ whole genome shotgun (WGS) entry which is preliminary data.</text>
</comment>
<gene>
    <name evidence="3" type="ORF">NLU13_8867</name>
</gene>
<name>A0AA39L3E2_SARSR</name>
<keyword evidence="2" id="KW-0472">Membrane</keyword>
<feature type="transmembrane region" description="Helical" evidence="2">
    <location>
        <begin position="42"/>
        <end position="64"/>
    </location>
</feature>
<evidence type="ECO:0000256" key="1">
    <source>
        <dbReference type="SAM" id="MobiDB-lite"/>
    </source>
</evidence>